<dbReference type="Proteomes" id="UP000557872">
    <property type="component" value="Unassembled WGS sequence"/>
</dbReference>
<dbReference type="PANTHER" id="PTHR30006">
    <property type="entry name" value="THIAMINE-BINDING PERIPLASMIC PROTEIN-RELATED"/>
    <property type="match status" value="1"/>
</dbReference>
<dbReference type="Gene3D" id="3.40.190.10">
    <property type="entry name" value="Periplasmic binding protein-like II"/>
    <property type="match status" value="2"/>
</dbReference>
<gene>
    <name evidence="2" type="ORF">HW115_07035</name>
</gene>
<keyword evidence="3" id="KW-1185">Reference proteome</keyword>
<dbReference type="Pfam" id="PF13343">
    <property type="entry name" value="SBP_bac_6"/>
    <property type="match status" value="1"/>
</dbReference>
<evidence type="ECO:0000313" key="3">
    <source>
        <dbReference type="Proteomes" id="UP000557872"/>
    </source>
</evidence>
<protein>
    <submittedName>
        <fullName evidence="2">Extracellular solute-binding protein</fullName>
    </submittedName>
</protein>
<dbReference type="EMBL" id="JACBAZ010000002">
    <property type="protein sequence ID" value="NWK55359.1"/>
    <property type="molecule type" value="Genomic_DNA"/>
</dbReference>
<organism evidence="2 3">
    <name type="scientific">Oceaniferula marina</name>
    <dbReference type="NCBI Taxonomy" id="2748318"/>
    <lineage>
        <taxon>Bacteria</taxon>
        <taxon>Pseudomonadati</taxon>
        <taxon>Verrucomicrobiota</taxon>
        <taxon>Verrucomicrobiia</taxon>
        <taxon>Verrucomicrobiales</taxon>
        <taxon>Verrucomicrobiaceae</taxon>
        <taxon>Oceaniferula</taxon>
    </lineage>
</organism>
<dbReference type="SUPFAM" id="SSF53850">
    <property type="entry name" value="Periplasmic binding protein-like II"/>
    <property type="match status" value="1"/>
</dbReference>
<comment type="caution">
    <text evidence="2">The sequence shown here is derived from an EMBL/GenBank/DDBJ whole genome shotgun (WGS) entry which is preliminary data.</text>
</comment>
<name>A0A851GDX3_9BACT</name>
<keyword evidence="1" id="KW-0732">Signal</keyword>
<dbReference type="AlphaFoldDB" id="A0A851GDX3"/>
<sequence length="520" mass="58844">MMRKPTWLNWPRWKSLSSWLNRKTAVAVAMLACVLTPLVLSRMKENPQVAPEDAQRRINIITPHNETIRREFGEAFQSWWQEKTGESVYVNWLTPGGTSEIRMVLDSQFAAAEKNGDEGVGIDVFFGGGDYVFSKQAEKGRLAKLEVFEQHPEWFDQKVIPQSFTGEQYYDAEHQWVGVCLTRFGICYNTDTLKRLGIEPPTRWSDLADPKYFGTIAMADPTKSGSVARAFEMLVQQQMHDTIAKGRRRPGKTQKQFQMRVRSEGWEKGLNLIQKIAGNARYFTDSATKIPRDVAQGDAAAGLCIDFYGLSYEEMLKQDDGSSRLRWISPEGGTSLCVDPVGVMRGAPDPELAQAFVTFLLSKQGQLLWNAKPGTPGGPKFRSLRRMPVRKDVYTPENMQHFADPENPYLATGGFVYRPELTQRGFGALRFIIRVMCLDCHDELKHAWKELADAGIPDRAHKMFSDLTVVSYQNAMGGIRSQVASENKLETAAMAVRLGRFFRQNYERAGKFARKGEKKP</sequence>
<proteinExistence type="predicted"/>
<accession>A0A851GDX3</accession>
<evidence type="ECO:0000313" key="2">
    <source>
        <dbReference type="EMBL" id="NWK55359.1"/>
    </source>
</evidence>
<evidence type="ECO:0000256" key="1">
    <source>
        <dbReference type="ARBA" id="ARBA00022729"/>
    </source>
</evidence>
<dbReference type="PANTHER" id="PTHR30006:SF24">
    <property type="entry name" value="SLL0237 PROTEIN"/>
    <property type="match status" value="1"/>
</dbReference>
<dbReference type="RefSeq" id="WP_178931878.1">
    <property type="nucleotide sequence ID" value="NZ_JACBAZ010000002.1"/>
</dbReference>
<reference evidence="2 3" key="1">
    <citation type="submission" date="2020-07" db="EMBL/GenBank/DDBJ databases">
        <title>Roseicoccus Jingziensis gen. nov., sp. nov., isolated from coastal seawater.</title>
        <authorList>
            <person name="Feng X."/>
        </authorList>
    </citation>
    <scope>NUCLEOTIDE SEQUENCE [LARGE SCALE GENOMIC DNA]</scope>
    <source>
        <strain evidence="2 3">N1E253</strain>
    </source>
</reference>